<dbReference type="Proteomes" id="UP000253845">
    <property type="component" value="Unassembled WGS sequence"/>
</dbReference>
<reference evidence="1 2" key="1">
    <citation type="submission" date="2018-07" db="EMBL/GenBank/DDBJ databases">
        <title>Section-level genome sequencing of Aspergillus section Nigri to investigate inter- and intra-species variation.</title>
        <authorList>
            <consortium name="DOE Joint Genome Institute"/>
            <person name="Vesth T.C."/>
            <person name="Nybo J.L."/>
            <person name="Theobald S."/>
            <person name="Frisvad J.C."/>
            <person name="Larsen T.O."/>
            <person name="Nielsen K.F."/>
            <person name="Hoof J.B."/>
            <person name="Brandl J."/>
            <person name="Salamov A."/>
            <person name="Riley R."/>
            <person name="Gladden J.M."/>
            <person name="Phatale P."/>
            <person name="Nielsen M.T."/>
            <person name="Lyhne E.K."/>
            <person name="Kogle M.E."/>
            <person name="Strasser K."/>
            <person name="McDonnell E."/>
            <person name="Barry K."/>
            <person name="Clum A."/>
            <person name="Chen C."/>
            <person name="Nolan M."/>
            <person name="Sandor L."/>
            <person name="Kuo A."/>
            <person name="Lipzen A."/>
            <person name="Hainaut M."/>
            <person name="Drula E."/>
            <person name="Tsang A."/>
            <person name="Magnuson J.K."/>
            <person name="Henrissat B."/>
            <person name="Wiebenga A."/>
            <person name="Simmons B.A."/>
            <person name="Makela M.R."/>
            <person name="De vries R.P."/>
            <person name="Grigoriev I.V."/>
            <person name="Mortensen U.H."/>
            <person name="Baker S.E."/>
            <person name="Andersen M.R."/>
        </authorList>
    </citation>
    <scope>NUCLEOTIDE SEQUENCE [LARGE SCALE GENOMIC DNA]</scope>
    <source>
        <strain evidence="1 2">ATCC 13496</strain>
    </source>
</reference>
<dbReference type="AlphaFoldDB" id="A0A370C1G7"/>
<dbReference type="EMBL" id="KZ851909">
    <property type="protein sequence ID" value="RDH21764.1"/>
    <property type="molecule type" value="Genomic_DNA"/>
</dbReference>
<organism evidence="1 2">
    <name type="scientific">Aspergillus niger ATCC 13496</name>
    <dbReference type="NCBI Taxonomy" id="1353008"/>
    <lineage>
        <taxon>Eukaryota</taxon>
        <taxon>Fungi</taxon>
        <taxon>Dikarya</taxon>
        <taxon>Ascomycota</taxon>
        <taxon>Pezizomycotina</taxon>
        <taxon>Eurotiomycetes</taxon>
        <taxon>Eurotiomycetidae</taxon>
        <taxon>Eurotiales</taxon>
        <taxon>Aspergillaceae</taxon>
        <taxon>Aspergillus</taxon>
        <taxon>Aspergillus subgen. Circumdati</taxon>
    </lineage>
</organism>
<name>A0A370C1G7_ASPNG</name>
<gene>
    <name evidence="1" type="ORF">M747DRAFT_339990</name>
</gene>
<protein>
    <recommendedName>
        <fullName evidence="3">AMP-dependent synthetase/ligase domain-containing protein</fullName>
    </recommendedName>
</protein>
<evidence type="ECO:0008006" key="3">
    <source>
        <dbReference type="Google" id="ProtNLM"/>
    </source>
</evidence>
<evidence type="ECO:0000313" key="1">
    <source>
        <dbReference type="EMBL" id="RDH21764.1"/>
    </source>
</evidence>
<evidence type="ECO:0000313" key="2">
    <source>
        <dbReference type="Proteomes" id="UP000253845"/>
    </source>
</evidence>
<accession>A0A370C1G7</accession>
<dbReference type="VEuPathDB" id="FungiDB:M747DRAFT_339990"/>
<proteinExistence type="predicted"/>
<sequence>MNQSATAAPWAQGAEKYRGKHCFPLAIDYFAHQEPERIFACIPISSDVADGFRNVTEQDMAAAVLAYIGPSDLRCAILLMAAIMCGTKILFMSPRNTLEQNNALLEIAKVDLVLY</sequence>